<organism evidence="1">
    <name type="scientific">Anguilla anguilla</name>
    <name type="common">European freshwater eel</name>
    <name type="synonym">Muraena anguilla</name>
    <dbReference type="NCBI Taxonomy" id="7936"/>
    <lineage>
        <taxon>Eukaryota</taxon>
        <taxon>Metazoa</taxon>
        <taxon>Chordata</taxon>
        <taxon>Craniata</taxon>
        <taxon>Vertebrata</taxon>
        <taxon>Euteleostomi</taxon>
        <taxon>Actinopterygii</taxon>
        <taxon>Neopterygii</taxon>
        <taxon>Teleostei</taxon>
        <taxon>Anguilliformes</taxon>
        <taxon>Anguillidae</taxon>
        <taxon>Anguilla</taxon>
    </lineage>
</organism>
<proteinExistence type="predicted"/>
<reference evidence="1" key="2">
    <citation type="journal article" date="2015" name="Fish Shellfish Immunol.">
        <title>Early steps in the European eel (Anguilla anguilla)-Vibrio vulnificus interaction in the gills: Role of the RtxA13 toxin.</title>
        <authorList>
            <person name="Callol A."/>
            <person name="Pajuelo D."/>
            <person name="Ebbesson L."/>
            <person name="Teles M."/>
            <person name="MacKenzie S."/>
            <person name="Amaro C."/>
        </authorList>
    </citation>
    <scope>NUCLEOTIDE SEQUENCE</scope>
</reference>
<sequence length="26" mass="2736">MSAVTVILLIMSGPYQEKARSGGVNN</sequence>
<accession>A0A0E9S7T8</accession>
<name>A0A0E9S7T8_ANGAN</name>
<reference evidence="1" key="1">
    <citation type="submission" date="2014-11" db="EMBL/GenBank/DDBJ databases">
        <authorList>
            <person name="Amaro Gonzalez C."/>
        </authorList>
    </citation>
    <scope>NUCLEOTIDE SEQUENCE</scope>
</reference>
<protein>
    <submittedName>
        <fullName evidence="1">Uncharacterized protein</fullName>
    </submittedName>
</protein>
<dbReference type="EMBL" id="GBXM01071969">
    <property type="protein sequence ID" value="JAH36608.1"/>
    <property type="molecule type" value="Transcribed_RNA"/>
</dbReference>
<dbReference type="AlphaFoldDB" id="A0A0E9S7T8"/>
<evidence type="ECO:0000313" key="1">
    <source>
        <dbReference type="EMBL" id="JAH36608.1"/>
    </source>
</evidence>